<dbReference type="GO" id="GO:0000976">
    <property type="term" value="F:transcription cis-regulatory region binding"/>
    <property type="evidence" value="ECO:0007669"/>
    <property type="project" value="TreeGrafter"/>
</dbReference>
<evidence type="ECO:0000256" key="1">
    <source>
        <dbReference type="ARBA" id="ARBA00022553"/>
    </source>
</evidence>
<dbReference type="SUPFAM" id="SSF52172">
    <property type="entry name" value="CheY-like"/>
    <property type="match status" value="1"/>
</dbReference>
<evidence type="ECO:0000256" key="6">
    <source>
        <dbReference type="PROSITE-ProRule" id="PRU00169"/>
    </source>
</evidence>
<dbReference type="InterPro" id="IPR000792">
    <property type="entry name" value="Tscrpt_reg_LuxR_C"/>
</dbReference>
<feature type="modified residue" description="4-aspartylphosphate" evidence="6">
    <location>
        <position position="56"/>
    </location>
</feature>
<dbReference type="SUPFAM" id="SSF46894">
    <property type="entry name" value="C-terminal effector domain of the bipartite response regulators"/>
    <property type="match status" value="1"/>
</dbReference>
<evidence type="ECO:0000259" key="7">
    <source>
        <dbReference type="PROSITE" id="PS50043"/>
    </source>
</evidence>
<proteinExistence type="predicted"/>
<organism evidence="9 10">
    <name type="scientific">Propionivibrio dicarboxylicus</name>
    <dbReference type="NCBI Taxonomy" id="83767"/>
    <lineage>
        <taxon>Bacteria</taxon>
        <taxon>Pseudomonadati</taxon>
        <taxon>Pseudomonadota</taxon>
        <taxon>Betaproteobacteria</taxon>
        <taxon>Rhodocyclales</taxon>
        <taxon>Rhodocyclaceae</taxon>
        <taxon>Propionivibrio</taxon>
    </lineage>
</organism>
<dbReference type="InterPro" id="IPR039420">
    <property type="entry name" value="WalR-like"/>
</dbReference>
<evidence type="ECO:0000256" key="2">
    <source>
        <dbReference type="ARBA" id="ARBA00023012"/>
    </source>
</evidence>
<dbReference type="InterPro" id="IPR036388">
    <property type="entry name" value="WH-like_DNA-bd_sf"/>
</dbReference>
<keyword evidence="1 6" id="KW-0597">Phosphoprotein</keyword>
<dbReference type="GO" id="GO:0006355">
    <property type="term" value="P:regulation of DNA-templated transcription"/>
    <property type="evidence" value="ECO:0007669"/>
    <property type="project" value="InterPro"/>
</dbReference>
<keyword evidence="3" id="KW-0805">Transcription regulation</keyword>
<reference evidence="9 10" key="1">
    <citation type="submission" date="2016-10" db="EMBL/GenBank/DDBJ databases">
        <authorList>
            <person name="de Groot N.N."/>
        </authorList>
    </citation>
    <scope>NUCLEOTIDE SEQUENCE [LARGE SCALE GENOMIC DNA]</scope>
    <source>
        <strain evidence="9 10">DSM 5885</strain>
    </source>
</reference>
<evidence type="ECO:0000313" key="10">
    <source>
        <dbReference type="Proteomes" id="UP000198607"/>
    </source>
</evidence>
<feature type="domain" description="Response regulatory" evidence="8">
    <location>
        <begin position="8"/>
        <end position="123"/>
    </location>
</feature>
<dbReference type="AlphaFoldDB" id="A0A1G7VL50"/>
<dbReference type="RefSeq" id="WP_091932201.1">
    <property type="nucleotide sequence ID" value="NZ_FNCY01000001.1"/>
</dbReference>
<evidence type="ECO:0000256" key="5">
    <source>
        <dbReference type="ARBA" id="ARBA00023163"/>
    </source>
</evidence>
<sequence>MSNSAKATVLLIDDELVNIKILSDVLKDDYVVIFASGGEEGVRRASESMPDIILLDIMMPDMDGYAVCARLQENRKTSSIPVVYVTALGSTAQEIKGLNLGAVDYITKPINEEIVKARIRNHLKFRRVVQAASRDDAVEEDSRQENMTERQREIFRWVREGKTNWEIAKIIGCSEENVKYHMKNILRIMGSYNRTQAVATHVRKRAPKD</sequence>
<evidence type="ECO:0000256" key="3">
    <source>
        <dbReference type="ARBA" id="ARBA00023015"/>
    </source>
</evidence>
<keyword evidence="4 9" id="KW-0238">DNA-binding</keyword>
<evidence type="ECO:0000259" key="8">
    <source>
        <dbReference type="PROSITE" id="PS50110"/>
    </source>
</evidence>
<dbReference type="InterPro" id="IPR016032">
    <property type="entry name" value="Sig_transdc_resp-reg_C-effctor"/>
</dbReference>
<dbReference type="PRINTS" id="PR00038">
    <property type="entry name" value="HTHLUXR"/>
</dbReference>
<keyword evidence="5" id="KW-0804">Transcription</keyword>
<evidence type="ECO:0000313" key="9">
    <source>
        <dbReference type="EMBL" id="SDG60572.1"/>
    </source>
</evidence>
<dbReference type="STRING" id="83767.SAMN05660652_00233"/>
<keyword evidence="2" id="KW-0902">Two-component regulatory system</keyword>
<dbReference type="InterPro" id="IPR001789">
    <property type="entry name" value="Sig_transdc_resp-reg_receiver"/>
</dbReference>
<keyword evidence="10" id="KW-1185">Reference proteome</keyword>
<evidence type="ECO:0000256" key="4">
    <source>
        <dbReference type="ARBA" id="ARBA00023125"/>
    </source>
</evidence>
<dbReference type="GO" id="GO:0032993">
    <property type="term" value="C:protein-DNA complex"/>
    <property type="evidence" value="ECO:0007669"/>
    <property type="project" value="TreeGrafter"/>
</dbReference>
<dbReference type="Pfam" id="PF00072">
    <property type="entry name" value="Response_reg"/>
    <property type="match status" value="1"/>
</dbReference>
<dbReference type="GO" id="GO:0000156">
    <property type="term" value="F:phosphorelay response regulator activity"/>
    <property type="evidence" value="ECO:0007669"/>
    <property type="project" value="TreeGrafter"/>
</dbReference>
<dbReference type="Pfam" id="PF00196">
    <property type="entry name" value="GerE"/>
    <property type="match status" value="1"/>
</dbReference>
<dbReference type="SMART" id="SM00448">
    <property type="entry name" value="REC"/>
    <property type="match status" value="1"/>
</dbReference>
<feature type="domain" description="HTH luxR-type" evidence="7">
    <location>
        <begin position="140"/>
        <end position="205"/>
    </location>
</feature>
<dbReference type="Gene3D" id="3.40.50.2300">
    <property type="match status" value="1"/>
</dbReference>
<dbReference type="OrthoDB" id="8874570at2"/>
<name>A0A1G7VL50_9RHOO</name>
<dbReference type="Proteomes" id="UP000198607">
    <property type="component" value="Unassembled WGS sequence"/>
</dbReference>
<protein>
    <submittedName>
        <fullName evidence="9">DNA-binding response regulator, NarL/FixJ family, contains REC and HTH domains</fullName>
    </submittedName>
</protein>
<dbReference type="GO" id="GO:0005829">
    <property type="term" value="C:cytosol"/>
    <property type="evidence" value="ECO:0007669"/>
    <property type="project" value="TreeGrafter"/>
</dbReference>
<dbReference type="EMBL" id="FNCY01000001">
    <property type="protein sequence ID" value="SDG60572.1"/>
    <property type="molecule type" value="Genomic_DNA"/>
</dbReference>
<dbReference type="InterPro" id="IPR011006">
    <property type="entry name" value="CheY-like_superfamily"/>
</dbReference>
<dbReference type="PANTHER" id="PTHR48111">
    <property type="entry name" value="REGULATOR OF RPOS"/>
    <property type="match status" value="1"/>
</dbReference>
<gene>
    <name evidence="9" type="ORF">SAMN05660652_00233</name>
</gene>
<dbReference type="PANTHER" id="PTHR48111:SF1">
    <property type="entry name" value="TWO-COMPONENT RESPONSE REGULATOR ORR33"/>
    <property type="match status" value="1"/>
</dbReference>
<dbReference type="Gene3D" id="1.10.10.10">
    <property type="entry name" value="Winged helix-like DNA-binding domain superfamily/Winged helix DNA-binding domain"/>
    <property type="match status" value="1"/>
</dbReference>
<dbReference type="PROSITE" id="PS50110">
    <property type="entry name" value="RESPONSE_REGULATORY"/>
    <property type="match status" value="1"/>
</dbReference>
<dbReference type="PROSITE" id="PS50043">
    <property type="entry name" value="HTH_LUXR_2"/>
    <property type="match status" value="1"/>
</dbReference>
<accession>A0A1G7VL50</accession>
<dbReference type="CDD" id="cd06170">
    <property type="entry name" value="LuxR_C_like"/>
    <property type="match status" value="1"/>
</dbReference>
<dbReference type="SMART" id="SM00421">
    <property type="entry name" value="HTH_LUXR"/>
    <property type="match status" value="1"/>
</dbReference>